<gene>
    <name evidence="1" type="ORF">ALQ04_03275</name>
</gene>
<sequence length="106" mass="11340">MMFPSNSRIAVVNGVASGLGKVFALLLAAAGFNLALTDPEPADGTVAEIIEHGGTAWAQCCDLVDLPLSRVSRRRYWRDSGAAMLVNNAAFTPFLRSLAETDVDTW</sequence>
<dbReference type="SUPFAM" id="SSF51735">
    <property type="entry name" value="NAD(P)-binding Rossmann-fold domains"/>
    <property type="match status" value="1"/>
</dbReference>
<accession>A0A3M4M3Q0</accession>
<dbReference type="Gene3D" id="3.40.50.720">
    <property type="entry name" value="NAD(P)-binding Rossmann-like Domain"/>
    <property type="match status" value="1"/>
</dbReference>
<dbReference type="Proteomes" id="UP000277236">
    <property type="component" value="Unassembled WGS sequence"/>
</dbReference>
<reference evidence="1 2" key="1">
    <citation type="submission" date="2018-08" db="EMBL/GenBank/DDBJ databases">
        <title>Recombination of ecologically and evolutionarily significant loci maintains genetic cohesion in the Pseudomonas syringae species complex.</title>
        <authorList>
            <person name="Dillon M."/>
            <person name="Thakur S."/>
            <person name="Almeida R.N.D."/>
            <person name="Weir B.S."/>
            <person name="Guttman D.S."/>
        </authorList>
    </citation>
    <scope>NUCLEOTIDE SEQUENCE [LARGE SCALE GENOMIC DNA]</scope>
    <source>
        <strain evidence="1 2">ICMP 3353</strain>
    </source>
</reference>
<proteinExistence type="predicted"/>
<dbReference type="EMBL" id="RBRE01000028">
    <property type="protein sequence ID" value="RMQ48432.1"/>
    <property type="molecule type" value="Genomic_DNA"/>
</dbReference>
<evidence type="ECO:0000313" key="2">
    <source>
        <dbReference type="Proteomes" id="UP000277236"/>
    </source>
</evidence>
<protein>
    <submittedName>
        <fullName evidence="1">Short-chain dehydrogenase/reductase SDR</fullName>
    </submittedName>
</protein>
<dbReference type="AlphaFoldDB" id="A0A3M4M3Q0"/>
<dbReference type="Pfam" id="PF00106">
    <property type="entry name" value="adh_short"/>
    <property type="match status" value="1"/>
</dbReference>
<evidence type="ECO:0000313" key="1">
    <source>
        <dbReference type="EMBL" id="RMQ48432.1"/>
    </source>
</evidence>
<dbReference type="InterPro" id="IPR036291">
    <property type="entry name" value="NAD(P)-bd_dom_sf"/>
</dbReference>
<organism evidence="1 2">
    <name type="scientific">Pseudomonas cichorii</name>
    <dbReference type="NCBI Taxonomy" id="36746"/>
    <lineage>
        <taxon>Bacteria</taxon>
        <taxon>Pseudomonadati</taxon>
        <taxon>Pseudomonadota</taxon>
        <taxon>Gammaproteobacteria</taxon>
        <taxon>Pseudomonadales</taxon>
        <taxon>Pseudomonadaceae</taxon>
        <taxon>Pseudomonas</taxon>
    </lineage>
</organism>
<name>A0A3M4M3Q0_PSECI</name>
<dbReference type="InterPro" id="IPR002347">
    <property type="entry name" value="SDR_fam"/>
</dbReference>
<comment type="caution">
    <text evidence="1">The sequence shown here is derived from an EMBL/GenBank/DDBJ whole genome shotgun (WGS) entry which is preliminary data.</text>
</comment>